<name>A0A8T4L761_9ARCH</name>
<keyword evidence="3" id="KW-0732">Signal</keyword>
<evidence type="ECO:0000259" key="5">
    <source>
        <dbReference type="Pfam" id="PF24517"/>
    </source>
</evidence>
<dbReference type="InterPro" id="IPR055372">
    <property type="entry name" value="CBM96"/>
</dbReference>
<evidence type="ECO:0000313" key="7">
    <source>
        <dbReference type="Proteomes" id="UP000678237"/>
    </source>
</evidence>
<evidence type="ECO:0000256" key="3">
    <source>
        <dbReference type="ARBA" id="ARBA00022729"/>
    </source>
</evidence>
<dbReference type="NCBIfam" id="NF033679">
    <property type="entry name" value="DNRLRE_dom"/>
    <property type="match status" value="1"/>
</dbReference>
<dbReference type="Gene3D" id="2.60.40.10">
    <property type="entry name" value="Immunoglobulins"/>
    <property type="match status" value="1"/>
</dbReference>
<reference evidence="6" key="2">
    <citation type="submission" date="2021-05" db="EMBL/GenBank/DDBJ databases">
        <title>Protein family content uncovers lineage relationships and bacterial pathway maintenance mechanisms in DPANN archaea.</title>
        <authorList>
            <person name="Castelle C.J."/>
            <person name="Meheust R."/>
            <person name="Jaffe A.L."/>
            <person name="Seitz K."/>
            <person name="Gong X."/>
            <person name="Baker B.J."/>
            <person name="Banfield J.F."/>
        </authorList>
    </citation>
    <scope>NUCLEOTIDE SEQUENCE</scope>
    <source>
        <strain evidence="6">RIFCSPLOWO2_01_FULL_58_19</strain>
    </source>
</reference>
<comment type="caution">
    <text evidence="6">The sequence shown here is derived from an EMBL/GenBank/DDBJ whole genome shotgun (WGS) entry which is preliminary data.</text>
</comment>
<feature type="domain" description="Carbohydrate-binding module family 96" evidence="5">
    <location>
        <begin position="186"/>
        <end position="298"/>
    </location>
</feature>
<comment type="subcellular location">
    <subcellularLocation>
        <location evidence="1">Secreted</location>
    </subcellularLocation>
</comment>
<dbReference type="Proteomes" id="UP000678237">
    <property type="component" value="Unassembled WGS sequence"/>
</dbReference>
<evidence type="ECO:0000256" key="4">
    <source>
        <dbReference type="SAM" id="Phobius"/>
    </source>
</evidence>
<dbReference type="Pfam" id="PF24517">
    <property type="entry name" value="CBM96"/>
    <property type="match status" value="1"/>
</dbReference>
<gene>
    <name evidence="6" type="ORF">J4203_01265</name>
</gene>
<reference evidence="6" key="1">
    <citation type="submission" date="2021-03" db="EMBL/GenBank/DDBJ databases">
        <authorList>
            <person name="Jaffe A."/>
        </authorList>
    </citation>
    <scope>NUCLEOTIDE SEQUENCE</scope>
    <source>
        <strain evidence="6">RIFCSPLOWO2_01_FULL_58_19</strain>
    </source>
</reference>
<dbReference type="AlphaFoldDB" id="A0A8T4L761"/>
<dbReference type="GO" id="GO:0005576">
    <property type="term" value="C:extracellular region"/>
    <property type="evidence" value="ECO:0007669"/>
    <property type="project" value="UniProtKB-SubCell"/>
</dbReference>
<keyword evidence="2" id="KW-0964">Secreted</keyword>
<keyword evidence="4" id="KW-0812">Transmembrane</keyword>
<feature type="transmembrane region" description="Helical" evidence="4">
    <location>
        <begin position="819"/>
        <end position="841"/>
    </location>
</feature>
<evidence type="ECO:0000256" key="1">
    <source>
        <dbReference type="ARBA" id="ARBA00004613"/>
    </source>
</evidence>
<evidence type="ECO:0000313" key="6">
    <source>
        <dbReference type="EMBL" id="MBS3062477.1"/>
    </source>
</evidence>
<protein>
    <submittedName>
        <fullName evidence="6">DNRLRE domain-containing protein</fullName>
    </submittedName>
</protein>
<keyword evidence="4" id="KW-1133">Transmembrane helix</keyword>
<accession>A0A8T4L761</accession>
<organism evidence="6 7">
    <name type="scientific">Candidatus Iainarchaeum sp</name>
    <dbReference type="NCBI Taxonomy" id="3101447"/>
    <lineage>
        <taxon>Archaea</taxon>
        <taxon>Candidatus Iainarchaeota</taxon>
        <taxon>Candidatus Iainarchaeia</taxon>
        <taxon>Candidatus Iainarchaeales</taxon>
        <taxon>Candidatus Iainarchaeaceae</taxon>
        <taxon>Candidatus Iainarchaeum</taxon>
    </lineage>
</organism>
<evidence type="ECO:0000256" key="2">
    <source>
        <dbReference type="ARBA" id="ARBA00022525"/>
    </source>
</evidence>
<sequence>MMTLQPSKHFLPLIFPVLLGLALFADLGSALTLSADDSGSLLKYRYGIAVLQSNPLVAGERGGSDGHIGEGFTDFDHGYCLLSRSGTGNLGGECELPNSRDLGATYMVVKVQGWATCTGVVNRSSGYITLPGARSCNGSYSMESIPTPLHQLKGIGRGNMNTEGTTRATMNMEFRAKTGLVEYVGTANRAFIKFDLSRIRERFFSAQLNLFVAGAKTDFGSADGVIGVYAIDDFEALDEKDFDVQPLSEVTADFLGALGGEAGAVSTGYQSIDVTRAVFDALDAGKPSVSFLLKNSVEDFDGNSRFVLLGSHSSEYPPLLELKPNSSPVVQVSQPNGAEVLSDTTGQALLAFRFSDPDFNQRHTADVFLSEAPGQKGEPLVLGVSLDATHCMPEGPGPGGPRPAGPRPDGLGQTCSLAWSVPAIQKKAVYLDVVVRDDAGAEALDSSDNPFTVDGLPPQNARLKIQKTGDTCFVSSPLIDLALEADDVSPMQVAFSCDNQAFSAPLDFTPLLTGFNLARDAPGCSDADGNKLVFARFTDSLGHATTDLIADTIYLDRDAPRLAISSPADGATLASSTVSLSFDAVDQAGIQSFAVKADDAPFVDVGLQTSHLFSGQSPGFHAYSVRAYDNAGNFSEKTVALVLSSDPVPEPGSRLLNRRPRRYGEGEVLLLPIARDARPVLESPAVQAQASEDPGPPQRELQSLPLHEASCLFESGQAFAGGGPSLSVDVLDSSGNELFPATLELVSASAFRLPPRVCALLPRAFSLRFEDEGERGVIQFSGANLAGVFKVKKLSTSLAPSTESPARALLASLASSNSAFALLALGLLASALLGGALAYWLRRRGGRTVLVEPLAMSRVLSRRSTPGGGGFGRN</sequence>
<keyword evidence="4" id="KW-0472">Membrane</keyword>
<dbReference type="InterPro" id="IPR013783">
    <property type="entry name" value="Ig-like_fold"/>
</dbReference>
<proteinExistence type="predicted"/>
<dbReference type="EMBL" id="JAGVWE010000002">
    <property type="protein sequence ID" value="MBS3062477.1"/>
    <property type="molecule type" value="Genomic_DNA"/>
</dbReference>